<protein>
    <recommendedName>
        <fullName evidence="1">C2H2-type domain-containing protein</fullName>
    </recommendedName>
</protein>
<dbReference type="AlphaFoldDB" id="A0AAD5S629"/>
<evidence type="ECO:0000313" key="2">
    <source>
        <dbReference type="EMBL" id="KAJ3044355.1"/>
    </source>
</evidence>
<feature type="domain" description="C2H2-type" evidence="1">
    <location>
        <begin position="41"/>
        <end position="62"/>
    </location>
</feature>
<proteinExistence type="predicted"/>
<dbReference type="Proteomes" id="UP001212841">
    <property type="component" value="Unassembled WGS sequence"/>
</dbReference>
<evidence type="ECO:0000313" key="3">
    <source>
        <dbReference type="Proteomes" id="UP001212841"/>
    </source>
</evidence>
<dbReference type="InterPro" id="IPR013087">
    <property type="entry name" value="Znf_C2H2_type"/>
</dbReference>
<dbReference type="InterPro" id="IPR026939">
    <property type="entry name" value="ZNF706/At2g23090_sf"/>
</dbReference>
<reference evidence="2" key="1">
    <citation type="submission" date="2020-05" db="EMBL/GenBank/DDBJ databases">
        <title>Phylogenomic resolution of chytrid fungi.</title>
        <authorList>
            <person name="Stajich J.E."/>
            <person name="Amses K."/>
            <person name="Simmons R."/>
            <person name="Seto K."/>
            <person name="Myers J."/>
            <person name="Bonds A."/>
            <person name="Quandt C.A."/>
            <person name="Barry K."/>
            <person name="Liu P."/>
            <person name="Grigoriev I."/>
            <person name="Longcore J.E."/>
            <person name="James T.Y."/>
        </authorList>
    </citation>
    <scope>NUCLEOTIDE SEQUENCE</scope>
    <source>
        <strain evidence="2">JEL0318</strain>
    </source>
</reference>
<dbReference type="Gene3D" id="4.10.1050.10">
    <property type="entry name" value="At2g23090-like"/>
    <property type="match status" value="1"/>
</dbReference>
<accession>A0AAD5S629</accession>
<dbReference type="PROSITE" id="PS00028">
    <property type="entry name" value="ZINC_FINGER_C2H2_1"/>
    <property type="match status" value="1"/>
</dbReference>
<dbReference type="SUPFAM" id="SSF118359">
    <property type="entry name" value="Expressed protein At2g23090/F21P24.15"/>
    <property type="match status" value="1"/>
</dbReference>
<keyword evidence="3" id="KW-1185">Reference proteome</keyword>
<comment type="caution">
    <text evidence="2">The sequence shown here is derived from an EMBL/GenBank/DDBJ whole genome shotgun (WGS) entry which is preliminary data.</text>
</comment>
<dbReference type="EMBL" id="JADGJD010001297">
    <property type="protein sequence ID" value="KAJ3044355.1"/>
    <property type="molecule type" value="Genomic_DNA"/>
</dbReference>
<organism evidence="2 3">
    <name type="scientific">Rhizophlyctis rosea</name>
    <dbReference type="NCBI Taxonomy" id="64517"/>
    <lineage>
        <taxon>Eukaryota</taxon>
        <taxon>Fungi</taxon>
        <taxon>Fungi incertae sedis</taxon>
        <taxon>Chytridiomycota</taxon>
        <taxon>Chytridiomycota incertae sedis</taxon>
        <taxon>Chytridiomycetes</taxon>
        <taxon>Rhizophlyctidales</taxon>
        <taxon>Rhizophlyctidaceae</taxon>
        <taxon>Rhizophlyctis</taxon>
    </lineage>
</organism>
<name>A0AAD5S629_9FUNG</name>
<evidence type="ECO:0000259" key="1">
    <source>
        <dbReference type="PROSITE" id="PS00028"/>
    </source>
</evidence>
<sequence length="77" mass="8255">MPASKKDIRNKKNKALEAAGLRAPLTQSGVPVKPPKQAYVCTVCKISLTMPQQIKVHTEAKHSGKTVQECFPGAPTA</sequence>
<gene>
    <name evidence="2" type="ORF">HK097_001478</name>
</gene>